<comment type="caution">
    <text evidence="3">The sequence shown here is derived from an EMBL/GenBank/DDBJ whole genome shotgun (WGS) entry which is preliminary data.</text>
</comment>
<sequence>MAALTESKITMKLPGERELVSTVERVKQLVDEVKASCEDLTKIHELVLGDKSYTAETAKLMSDLLLRSCTSCRRLNLADVIAGRHEDEGLEILDTFTKAASETMKDLEMVDLSDNAMGLKGISKSRVVIDTFRSTIRELYMCNDGLSHQSMKEVREIVTSPVCLQFRTLHFFNNMSGDEGCREWAAIIAGQSTPGMMEDIRFSGTRAGKEGSVCIAKALEDKLQVFNNLRKLDLADNTFSEGEGGDAIASFFSKGSFGKLEYLNLRDCAMGDKVGKEVLAGLKGNTGALKVLDLSGNDLTGEEGGAQAARELIVANKSTLLEVYVDEQELGSRGLKQVLQGAKACEGLGVFSCVSVEAAGSGGRKLLEVMGGMGCKVKADGNGFSGEIKATRGWGQAPAEAYGFPPWMPMPMVYILTVLMCLGCAAAGISMWAFIAVLVFGKDQSSEFVGVVMGWDKPRGGAAPPPAAGVPSRSPTNSFPQAFSTDPSTELLLAWAEGYCGAKVHKGVSITPFPTLSTSTDTTKVARGVGWLEWLGGSMRYRTTSRQHRLASSQPFYSELTHPASGLAGSSPDTTFPYGGFSVGRSRGPLSSLARFVIMERWWDMGIGKVLLWVFNPFYWGEGEAEGESIEYIMSGGGRGVWFDPTRDPDFDTDGDTEFPVITIPPGCQMTSSSAIRTLMSVASHLVSLPSVSMPMMMSYAPPYVSSPSTTHAKLVTPHQEVDLSPSRRDVISNFAYMSSQLDDGMLVAVWLARERWRGERSEWAPYIRTLPGVTDGWGETEWGEALRMVEERGGNARKLPTKEELHRGAKTPPPATCGWMVEGGGRGRVLEALGQMGVNVDGWDKELEGVGSAGGGKKKKKKKKKGKRGKEGKGREGEKGGRRKKMELSKVFDKRIEGEGEETGGEGSGLVPLGGGRGTGSGHGVKVGDHFEGTKVEVPPHKAPPGAGTLGEEAGTMIVWASKSRKHEVLVNYSCDGYSPLDWFLNFGFVPLERRKMWRREPECLKTKGDIHVQNNGEGGEGETFKTQQRRGEKWRREKEGK</sequence>
<dbReference type="GO" id="GO:0005096">
    <property type="term" value="F:GTPase activator activity"/>
    <property type="evidence" value="ECO:0007669"/>
    <property type="project" value="InterPro"/>
</dbReference>
<keyword evidence="2" id="KW-1133">Transmembrane helix</keyword>
<feature type="compositionally biased region" description="Basic residues" evidence="1">
    <location>
        <begin position="857"/>
        <end position="869"/>
    </location>
</feature>
<dbReference type="PANTHER" id="PTHR46761">
    <property type="entry name" value="RAN GTPASE-ACTIVATING PROTEIN 1"/>
    <property type="match status" value="1"/>
</dbReference>
<dbReference type="AlphaFoldDB" id="A0A9W6ZT58"/>
<accession>A0A9W6ZT58</accession>
<dbReference type="EMBL" id="BRXZ01000926">
    <property type="protein sequence ID" value="GMH57611.1"/>
    <property type="molecule type" value="Genomic_DNA"/>
</dbReference>
<keyword evidence="2" id="KW-0472">Membrane</keyword>
<dbReference type="OrthoDB" id="120976at2759"/>
<gene>
    <name evidence="3" type="ORF">TrRE_jg12927</name>
</gene>
<feature type="transmembrane region" description="Helical" evidence="2">
    <location>
        <begin position="413"/>
        <end position="440"/>
    </location>
</feature>
<feature type="region of interest" description="Disordered" evidence="1">
    <location>
        <begin position="1011"/>
        <end position="1043"/>
    </location>
</feature>
<evidence type="ECO:0000256" key="2">
    <source>
        <dbReference type="SAM" id="Phobius"/>
    </source>
</evidence>
<keyword evidence="2" id="KW-0812">Transmembrane</keyword>
<evidence type="ECO:0000256" key="1">
    <source>
        <dbReference type="SAM" id="MobiDB-lite"/>
    </source>
</evidence>
<feature type="region of interest" description="Disordered" evidence="1">
    <location>
        <begin position="848"/>
        <end position="922"/>
    </location>
</feature>
<name>A0A9W6ZT58_9STRA</name>
<evidence type="ECO:0000313" key="3">
    <source>
        <dbReference type="EMBL" id="GMH57611.1"/>
    </source>
</evidence>
<dbReference type="InterPro" id="IPR045203">
    <property type="entry name" value="RanGAP1/2"/>
</dbReference>
<protein>
    <submittedName>
        <fullName evidence="3">Uncharacterized protein</fullName>
    </submittedName>
</protein>
<dbReference type="SUPFAM" id="SSF52047">
    <property type="entry name" value="RNI-like"/>
    <property type="match status" value="1"/>
</dbReference>
<dbReference type="Proteomes" id="UP001165082">
    <property type="component" value="Unassembled WGS sequence"/>
</dbReference>
<keyword evidence="4" id="KW-1185">Reference proteome</keyword>
<feature type="compositionally biased region" description="Gly residues" evidence="1">
    <location>
        <begin position="906"/>
        <end position="922"/>
    </location>
</feature>
<dbReference type="SMART" id="SM00368">
    <property type="entry name" value="LRR_RI"/>
    <property type="match status" value="3"/>
</dbReference>
<dbReference type="InterPro" id="IPR032675">
    <property type="entry name" value="LRR_dom_sf"/>
</dbReference>
<dbReference type="PANTHER" id="PTHR46761:SF2">
    <property type="entry name" value="RAN GTPASE-ACTIVATING PROTEIN 1"/>
    <property type="match status" value="1"/>
</dbReference>
<feature type="compositionally biased region" description="Basic and acidic residues" evidence="1">
    <location>
        <begin position="1031"/>
        <end position="1043"/>
    </location>
</feature>
<dbReference type="Gene3D" id="3.80.10.10">
    <property type="entry name" value="Ribonuclease Inhibitor"/>
    <property type="match status" value="1"/>
</dbReference>
<proteinExistence type="predicted"/>
<feature type="compositionally biased region" description="Basic and acidic residues" evidence="1">
    <location>
        <begin position="870"/>
        <end position="899"/>
    </location>
</feature>
<organism evidence="3 4">
    <name type="scientific">Triparma retinervis</name>
    <dbReference type="NCBI Taxonomy" id="2557542"/>
    <lineage>
        <taxon>Eukaryota</taxon>
        <taxon>Sar</taxon>
        <taxon>Stramenopiles</taxon>
        <taxon>Ochrophyta</taxon>
        <taxon>Bolidophyceae</taxon>
        <taxon>Parmales</taxon>
        <taxon>Triparmaceae</taxon>
        <taxon>Triparma</taxon>
    </lineage>
</organism>
<reference evidence="3" key="1">
    <citation type="submission" date="2022-07" db="EMBL/GenBank/DDBJ databases">
        <title>Genome analysis of Parmales, a sister group of diatoms, reveals the evolutionary specialization of diatoms from phago-mixotrophs to photoautotrophs.</title>
        <authorList>
            <person name="Ban H."/>
            <person name="Sato S."/>
            <person name="Yoshikawa S."/>
            <person name="Kazumasa Y."/>
            <person name="Nakamura Y."/>
            <person name="Ichinomiya M."/>
            <person name="Saitoh K."/>
            <person name="Sato N."/>
            <person name="Blanc-Mathieu R."/>
            <person name="Endo H."/>
            <person name="Kuwata A."/>
            <person name="Ogata H."/>
        </authorList>
    </citation>
    <scope>NUCLEOTIDE SEQUENCE</scope>
</reference>
<evidence type="ECO:0000313" key="4">
    <source>
        <dbReference type="Proteomes" id="UP001165082"/>
    </source>
</evidence>